<gene>
    <name evidence="1" type="ORF">EHP00_570</name>
</gene>
<evidence type="ECO:0008006" key="3">
    <source>
        <dbReference type="Google" id="ProtNLM"/>
    </source>
</evidence>
<reference evidence="1 2" key="1">
    <citation type="journal article" date="2017" name="Environ. Microbiol.">
        <title>Decay of the glycolytic pathway and adaptation to intranuclear parasitism within Enterocytozoonidae microsporidia.</title>
        <authorList>
            <person name="Wiredu Boakye D."/>
            <person name="Jaroenlak P."/>
            <person name="Prachumwat A."/>
            <person name="Williams T.A."/>
            <person name="Bateman K.S."/>
            <person name="Itsathitphaisarn O."/>
            <person name="Sritunyalucksana K."/>
            <person name="Paszkiewicz K.H."/>
            <person name="Moore K.A."/>
            <person name="Stentiford G.D."/>
            <person name="Williams B.A."/>
        </authorList>
    </citation>
    <scope>NUCLEOTIDE SEQUENCE [LARGE SCALE GENOMIC DNA]</scope>
    <source>
        <strain evidence="1 2">TH1</strain>
    </source>
</reference>
<accession>A0A1W0E8H9</accession>
<evidence type="ECO:0000313" key="2">
    <source>
        <dbReference type="Proteomes" id="UP000192758"/>
    </source>
</evidence>
<dbReference type="EMBL" id="MNPJ01000007">
    <property type="protein sequence ID" value="OQS55526.1"/>
    <property type="molecule type" value="Genomic_DNA"/>
</dbReference>
<protein>
    <recommendedName>
        <fullName evidence="3">Protein kinase domain-containing protein</fullName>
    </recommendedName>
</protein>
<dbReference type="SUPFAM" id="SSF56112">
    <property type="entry name" value="Protein kinase-like (PK-like)"/>
    <property type="match status" value="1"/>
</dbReference>
<evidence type="ECO:0000313" key="1">
    <source>
        <dbReference type="EMBL" id="OQS55526.1"/>
    </source>
</evidence>
<sequence length="490" mass="57938">MKLNFLKGNDTLEGTFPNYKCYKSDFNGKECTKINHNQNINRGDMLLILQKLKTISKSFLPPIYRITAHSFFTKRLFFYKNTNNLTKQYRKYVFYVFKKAIDFLHENGIEHSNITMDSFFIDEYGNPCLCDVINFRLSPSIQNEEFLILDGLCKKETGQSLEYLEGYEFFVALEEFFSDFKTLSFEEKTNCMVDMVNHRKEIPQIIKENIYRTFISYLDVEGDKAKKESVLDFLRNFDGDLFKKNQVALFRVIDYNVRLYMLTAIESIENIDECADEIALGIRVKEKPLRHETLSFVFKYDKKFTKRSFALFLYTMADCSLDAESIEFVCKKLLATDIFYLTTTPLINKTASTEFLKKNKRENREFAKILYKTLMVFLKSKKCRKEVYACFLKYFEAFDKTKVASELLPLLCSKLSEKECQEECFLLVERIVQFLKENRKDLEQSEWSLSKAKDVFMSKQDKREAAFKTKIDEIKTKEGFNEEWDDQDVN</sequence>
<dbReference type="Proteomes" id="UP000192758">
    <property type="component" value="Unassembled WGS sequence"/>
</dbReference>
<organism evidence="1 2">
    <name type="scientific">Ecytonucleospora hepatopenaei</name>
    <dbReference type="NCBI Taxonomy" id="646526"/>
    <lineage>
        <taxon>Eukaryota</taxon>
        <taxon>Fungi</taxon>
        <taxon>Fungi incertae sedis</taxon>
        <taxon>Microsporidia</taxon>
        <taxon>Enterocytozoonidae</taxon>
        <taxon>Ecytonucleospora</taxon>
    </lineage>
</organism>
<dbReference type="InterPro" id="IPR011009">
    <property type="entry name" value="Kinase-like_dom_sf"/>
</dbReference>
<name>A0A1W0E8H9_9MICR</name>
<keyword evidence="2" id="KW-1185">Reference proteome</keyword>
<proteinExistence type="predicted"/>
<comment type="caution">
    <text evidence="1">The sequence shown here is derived from an EMBL/GenBank/DDBJ whole genome shotgun (WGS) entry which is preliminary data.</text>
</comment>
<dbReference type="STRING" id="646526.A0A1W0E8H9"/>
<dbReference type="VEuPathDB" id="MicrosporidiaDB:EHP00_570"/>
<dbReference type="OrthoDB" id="447103at2759"/>
<dbReference type="AlphaFoldDB" id="A0A1W0E8H9"/>